<gene>
    <name evidence="1" type="ordered locus">Sfum_1300</name>
</gene>
<evidence type="ECO:0000313" key="2">
    <source>
        <dbReference type="Proteomes" id="UP000001784"/>
    </source>
</evidence>
<dbReference type="eggNOG" id="ENOG503396C">
    <property type="taxonomic scope" value="Bacteria"/>
</dbReference>
<proteinExistence type="predicted"/>
<name>A0LHU0_SYNFM</name>
<dbReference type="Proteomes" id="UP000001784">
    <property type="component" value="Chromosome"/>
</dbReference>
<accession>A0LHU0</accession>
<keyword evidence="2" id="KW-1185">Reference proteome</keyword>
<dbReference type="InParanoid" id="A0LHU0"/>
<dbReference type="RefSeq" id="WP_011698163.1">
    <property type="nucleotide sequence ID" value="NC_008554.1"/>
</dbReference>
<dbReference type="OrthoDB" id="5515313at2"/>
<evidence type="ECO:0000313" key="1">
    <source>
        <dbReference type="EMBL" id="ABK16992.1"/>
    </source>
</evidence>
<protein>
    <submittedName>
        <fullName evidence="1">Uncharacterized protein</fullName>
    </submittedName>
</protein>
<dbReference type="HOGENOM" id="CLU_1508271_0_0_7"/>
<dbReference type="AlphaFoldDB" id="A0LHU0"/>
<reference evidence="1 2" key="1">
    <citation type="submission" date="2006-10" db="EMBL/GenBank/DDBJ databases">
        <title>Complete sequence of Syntrophobacter fumaroxidans MPOB.</title>
        <authorList>
            <consortium name="US DOE Joint Genome Institute"/>
            <person name="Copeland A."/>
            <person name="Lucas S."/>
            <person name="Lapidus A."/>
            <person name="Barry K."/>
            <person name="Detter J.C."/>
            <person name="Glavina del Rio T."/>
            <person name="Hammon N."/>
            <person name="Israni S."/>
            <person name="Pitluck S."/>
            <person name="Goltsman E.G."/>
            <person name="Martinez M."/>
            <person name="Schmutz J."/>
            <person name="Larimer F."/>
            <person name="Land M."/>
            <person name="Hauser L."/>
            <person name="Kyrpides N."/>
            <person name="Kim E."/>
            <person name="Boone D.R."/>
            <person name="Brockman F."/>
            <person name="Culley D."/>
            <person name="Ferry J."/>
            <person name="Gunsalus R."/>
            <person name="McInerney M.J."/>
            <person name="Morrison M."/>
            <person name="Plugge C."/>
            <person name="Rohlin L."/>
            <person name="Scholten J."/>
            <person name="Sieber J."/>
            <person name="Stams A.J.M."/>
            <person name="Worm P."/>
            <person name="Henstra A.M."/>
            <person name="Richardson P."/>
        </authorList>
    </citation>
    <scope>NUCLEOTIDE SEQUENCE [LARGE SCALE GENOMIC DNA]</scope>
    <source>
        <strain evidence="2">DSM 10017 / MPOB</strain>
    </source>
</reference>
<dbReference type="EMBL" id="CP000478">
    <property type="protein sequence ID" value="ABK16992.1"/>
    <property type="molecule type" value="Genomic_DNA"/>
</dbReference>
<organism evidence="1 2">
    <name type="scientific">Syntrophobacter fumaroxidans (strain DSM 10017 / MPOB)</name>
    <dbReference type="NCBI Taxonomy" id="335543"/>
    <lineage>
        <taxon>Bacteria</taxon>
        <taxon>Pseudomonadati</taxon>
        <taxon>Thermodesulfobacteriota</taxon>
        <taxon>Syntrophobacteria</taxon>
        <taxon>Syntrophobacterales</taxon>
        <taxon>Syntrophobacteraceae</taxon>
        <taxon>Syntrophobacter</taxon>
    </lineage>
</organism>
<dbReference type="KEGG" id="sfu:Sfum_1300"/>
<sequence length="180" mass="20577">MAEILDLQDHRRRLCAGKGYANWSRRFAESFDEKTTIADLSDPTLGVLIRGDEEASLCLHDFVMGVMGLGQGLRFHFLDNTMKMSVMDLTFFLLDQLRFEAMKRLGWLEDHPGLHVPMVDLVSFFRDTSPGEIYDTPTLARSHPGFEEYEKTIGGDRGAYVRRLIPDAIKEFLKRYAPDA</sequence>
<dbReference type="STRING" id="335543.Sfum_1300"/>